<name>A0A484QIY1_9ZZZZ</name>
<dbReference type="InterPro" id="IPR039418">
    <property type="entry name" value="LexA-like"/>
</dbReference>
<dbReference type="GO" id="GO:0003677">
    <property type="term" value="F:DNA binding"/>
    <property type="evidence" value="ECO:0007669"/>
    <property type="project" value="UniProtKB-KW"/>
</dbReference>
<evidence type="ECO:0000313" key="5">
    <source>
        <dbReference type="EMBL" id="VFR36977.1"/>
    </source>
</evidence>
<feature type="domain" description="Peptidase S24/S26A/S26B/S26C" evidence="4">
    <location>
        <begin position="97"/>
        <end position="220"/>
    </location>
</feature>
<proteinExistence type="predicted"/>
<evidence type="ECO:0000259" key="4">
    <source>
        <dbReference type="Pfam" id="PF00717"/>
    </source>
</evidence>
<dbReference type="AlphaFoldDB" id="A0A484QIY1"/>
<keyword evidence="2" id="KW-0238">DNA-binding</keyword>
<protein>
    <submittedName>
        <fullName evidence="5">Putative phage repressor protein</fullName>
    </submittedName>
</protein>
<evidence type="ECO:0000256" key="2">
    <source>
        <dbReference type="ARBA" id="ARBA00023125"/>
    </source>
</evidence>
<reference evidence="5" key="1">
    <citation type="submission" date="2019-03" db="EMBL/GenBank/DDBJ databases">
        <authorList>
            <person name="Danneels B."/>
        </authorList>
    </citation>
    <scope>NUCLEOTIDE SEQUENCE</scope>
</reference>
<sequence>MQGALALALAQVQQDLIVPVKPQEKRGSTVSLDDAGDPFPMVLREPMPWEAGWKPTEAADLPTRVQDRGGVVANVSPGTPPAANDRFEKVVELGEVRLAAGEGIENEHELETGAIQFRRSFLRSVGADGGRGRVVYAKGNSMEPQIPDGSALLLVPSDAVDVRSLVPNSVYAINYDGKMIVKTVTRDQRTGKWLARSANSSYPDIALEGDALVRILGRVVWAGGLLREGDSTQWVRR</sequence>
<dbReference type="EMBL" id="CAADHZ010000027">
    <property type="protein sequence ID" value="VFR36977.1"/>
    <property type="molecule type" value="Genomic_DNA"/>
</dbReference>
<dbReference type="SUPFAM" id="SSF51306">
    <property type="entry name" value="LexA/Signal peptidase"/>
    <property type="match status" value="1"/>
</dbReference>
<dbReference type="Pfam" id="PF00717">
    <property type="entry name" value="Peptidase_S24"/>
    <property type="match status" value="1"/>
</dbReference>
<accession>A0A484QIY1</accession>
<dbReference type="Gene3D" id="2.10.109.10">
    <property type="entry name" value="Umud Fragment, subunit A"/>
    <property type="match status" value="1"/>
</dbReference>
<dbReference type="PANTHER" id="PTHR40661">
    <property type="match status" value="1"/>
</dbReference>
<dbReference type="PANTHER" id="PTHR40661:SF3">
    <property type="entry name" value="FELS-1 PROPHAGE TRANSCRIPTIONAL REGULATOR"/>
    <property type="match status" value="1"/>
</dbReference>
<evidence type="ECO:0000256" key="1">
    <source>
        <dbReference type="ARBA" id="ARBA00023015"/>
    </source>
</evidence>
<dbReference type="InterPro" id="IPR036286">
    <property type="entry name" value="LexA/Signal_pep-like_sf"/>
</dbReference>
<keyword evidence="1" id="KW-0805">Transcription regulation</keyword>
<dbReference type="CDD" id="cd06529">
    <property type="entry name" value="S24_LexA-like"/>
    <property type="match status" value="1"/>
</dbReference>
<evidence type="ECO:0000256" key="3">
    <source>
        <dbReference type="ARBA" id="ARBA00023163"/>
    </source>
</evidence>
<gene>
    <name evidence="5" type="ORF">ANDO1_1723</name>
</gene>
<dbReference type="InterPro" id="IPR015927">
    <property type="entry name" value="Peptidase_S24_S26A/B/C"/>
</dbReference>
<keyword evidence="3" id="KW-0804">Transcription</keyword>
<organism evidence="5">
    <name type="scientific">plant metagenome</name>
    <dbReference type="NCBI Taxonomy" id="1297885"/>
    <lineage>
        <taxon>unclassified sequences</taxon>
        <taxon>metagenomes</taxon>
        <taxon>organismal metagenomes</taxon>
    </lineage>
</organism>